<dbReference type="EMBL" id="LIBO01000126">
    <property type="protein sequence ID" value="KRO62140.1"/>
    <property type="molecule type" value="Genomic_DNA"/>
</dbReference>
<comment type="caution">
    <text evidence="2">The sequence shown here is derived from an EMBL/GenBank/DDBJ whole genome shotgun (WGS) entry which is preliminary data.</text>
</comment>
<name>A0A0R2RHR2_9BACT</name>
<accession>A0A0R2RHR2</accession>
<gene>
    <name evidence="2" type="ORF">ABR82_00765</name>
</gene>
<dbReference type="Proteomes" id="UP000051269">
    <property type="component" value="Unassembled WGS sequence"/>
</dbReference>
<evidence type="ECO:0000256" key="1">
    <source>
        <dbReference type="SAM" id="MobiDB-lite"/>
    </source>
</evidence>
<proteinExistence type="predicted"/>
<feature type="region of interest" description="Disordered" evidence="1">
    <location>
        <begin position="1"/>
        <end position="59"/>
    </location>
</feature>
<protein>
    <submittedName>
        <fullName evidence="2">Uncharacterized protein</fullName>
    </submittedName>
</protein>
<dbReference type="AlphaFoldDB" id="A0A0R2RHR2"/>
<sequence>MEGGNFLQAGAEPEGKENASEEARQISHQFAESDDEEGGSHGGKGNFEMRNSEIGNCRV</sequence>
<feature type="compositionally biased region" description="Basic and acidic residues" evidence="1">
    <location>
        <begin position="13"/>
        <end position="25"/>
    </location>
</feature>
<evidence type="ECO:0000313" key="3">
    <source>
        <dbReference type="Proteomes" id="UP000051269"/>
    </source>
</evidence>
<organism evidence="2 3">
    <name type="scientific">Verrucomicrobia subdivision 6 bacterium BACL9 MAG-120507-bin52</name>
    <dbReference type="NCBI Taxonomy" id="1655590"/>
    <lineage>
        <taxon>Bacteria</taxon>
        <taxon>Pseudomonadati</taxon>
        <taxon>Verrucomicrobiota</taxon>
        <taxon>Verrucomicrobiia</taxon>
        <taxon>Verrucomicrobiales</taxon>
        <taxon>Verrucomicrobia subdivision 6</taxon>
    </lineage>
</organism>
<evidence type="ECO:0000313" key="2">
    <source>
        <dbReference type="EMBL" id="KRO62140.1"/>
    </source>
</evidence>
<reference evidence="2 3" key="1">
    <citation type="submission" date="2015-10" db="EMBL/GenBank/DDBJ databases">
        <title>Metagenome-Assembled Genomes uncover a global brackish microbiome.</title>
        <authorList>
            <person name="Hugerth L.W."/>
            <person name="Larsson J."/>
            <person name="Alneberg J."/>
            <person name="Lindh M.V."/>
            <person name="Legrand C."/>
            <person name="Pinhassi J."/>
            <person name="Andersson A.F."/>
        </authorList>
    </citation>
    <scope>NUCLEOTIDE SEQUENCE [LARGE SCALE GENOMIC DNA]</scope>
    <source>
        <strain evidence="2">BACL18 MAG-120507-bin52</strain>
    </source>
</reference>